<dbReference type="PANTHER" id="PTHR33021:SF264">
    <property type="entry name" value="OS05G0570900 PROTEIN"/>
    <property type="match status" value="1"/>
</dbReference>
<evidence type="ECO:0000313" key="8">
    <source>
        <dbReference type="Proteomes" id="UP001055439"/>
    </source>
</evidence>
<dbReference type="Gene3D" id="2.60.40.420">
    <property type="entry name" value="Cupredoxins - blue copper proteins"/>
    <property type="match status" value="1"/>
</dbReference>
<reference evidence="7" key="1">
    <citation type="submission" date="2022-05" db="EMBL/GenBank/DDBJ databases">
        <title>The Musa troglodytarum L. genome provides insights into the mechanism of non-climacteric behaviour and enrichment of carotenoids.</title>
        <authorList>
            <person name="Wang J."/>
        </authorList>
    </citation>
    <scope>NUCLEOTIDE SEQUENCE</scope>
    <source>
        <tissue evidence="7">Leaf</tissue>
    </source>
</reference>
<evidence type="ECO:0000256" key="1">
    <source>
        <dbReference type="ARBA" id="ARBA00022723"/>
    </source>
</evidence>
<dbReference type="InterPro" id="IPR003245">
    <property type="entry name" value="Phytocyanin_dom"/>
</dbReference>
<keyword evidence="3" id="KW-1015">Disulfide bond</keyword>
<evidence type="ECO:0000256" key="2">
    <source>
        <dbReference type="ARBA" id="ARBA00023008"/>
    </source>
</evidence>
<dbReference type="FunFam" id="2.60.40.420:FF:000034">
    <property type="entry name" value="Cupredoxin superfamily protein"/>
    <property type="match status" value="1"/>
</dbReference>
<dbReference type="InterPro" id="IPR028871">
    <property type="entry name" value="BlueCu_1_BS"/>
</dbReference>
<sequence>MDLYNSSFASFLFLARLLPQSTAEVRGDRELAEGEGEEQGMAEAHLTLLLLAASMSCLVTASQAHQKIHIVGGSYGWKIPPNTTFYEEWANKQSFFVGDKLVFLYTTGLQNVIEASEEEEFTYCKQTNVEDVQFVGPTILQLTKAGVHYFYCSVGLHCEGGQKLRVNVTHEAAA</sequence>
<dbReference type="OrthoDB" id="1916408at2759"/>
<keyword evidence="8" id="KW-1185">Reference proteome</keyword>
<dbReference type="AlphaFoldDB" id="A0A9E7GPI8"/>
<dbReference type="PANTHER" id="PTHR33021">
    <property type="entry name" value="BLUE COPPER PROTEIN"/>
    <property type="match status" value="1"/>
</dbReference>
<dbReference type="Proteomes" id="UP001055439">
    <property type="component" value="Chromosome 7"/>
</dbReference>
<dbReference type="GO" id="GO:0046872">
    <property type="term" value="F:metal ion binding"/>
    <property type="evidence" value="ECO:0007669"/>
    <property type="project" value="UniProtKB-KW"/>
</dbReference>
<dbReference type="GO" id="GO:0005886">
    <property type="term" value="C:plasma membrane"/>
    <property type="evidence" value="ECO:0007669"/>
    <property type="project" value="TreeGrafter"/>
</dbReference>
<feature type="domain" description="Phytocyanin" evidence="6">
    <location>
        <begin position="67"/>
        <end position="170"/>
    </location>
</feature>
<keyword evidence="2" id="KW-0186">Copper</keyword>
<accession>A0A9E7GPI8</accession>
<evidence type="ECO:0000256" key="3">
    <source>
        <dbReference type="ARBA" id="ARBA00023157"/>
    </source>
</evidence>
<proteinExistence type="predicted"/>
<dbReference type="PROSITE" id="PS51485">
    <property type="entry name" value="PHYTOCYANIN"/>
    <property type="match status" value="1"/>
</dbReference>
<dbReference type="PROSITE" id="PS00196">
    <property type="entry name" value="COPPER_BLUE"/>
    <property type="match status" value="1"/>
</dbReference>
<feature type="chain" id="PRO_5038409528" evidence="5">
    <location>
        <begin position="24"/>
        <end position="174"/>
    </location>
</feature>
<dbReference type="InterPro" id="IPR039391">
    <property type="entry name" value="Phytocyanin-like"/>
</dbReference>
<evidence type="ECO:0000256" key="4">
    <source>
        <dbReference type="ARBA" id="ARBA00023180"/>
    </source>
</evidence>
<keyword evidence="1" id="KW-0479">Metal-binding</keyword>
<evidence type="ECO:0000256" key="5">
    <source>
        <dbReference type="SAM" id="SignalP"/>
    </source>
</evidence>
<protein>
    <submittedName>
        <fullName evidence="7">Plastocyanin-like domain</fullName>
    </submittedName>
</protein>
<dbReference type="Pfam" id="PF02298">
    <property type="entry name" value="Cu_bind_like"/>
    <property type="match status" value="1"/>
</dbReference>
<evidence type="ECO:0000313" key="7">
    <source>
        <dbReference type="EMBL" id="URE19364.1"/>
    </source>
</evidence>
<organism evidence="7 8">
    <name type="scientific">Musa troglodytarum</name>
    <name type="common">fe'i banana</name>
    <dbReference type="NCBI Taxonomy" id="320322"/>
    <lineage>
        <taxon>Eukaryota</taxon>
        <taxon>Viridiplantae</taxon>
        <taxon>Streptophyta</taxon>
        <taxon>Embryophyta</taxon>
        <taxon>Tracheophyta</taxon>
        <taxon>Spermatophyta</taxon>
        <taxon>Magnoliopsida</taxon>
        <taxon>Liliopsida</taxon>
        <taxon>Zingiberales</taxon>
        <taxon>Musaceae</taxon>
        <taxon>Musa</taxon>
    </lineage>
</organism>
<keyword evidence="5" id="KW-0732">Signal</keyword>
<feature type="signal peptide" evidence="5">
    <location>
        <begin position="1"/>
        <end position="23"/>
    </location>
</feature>
<dbReference type="EMBL" id="CP097509">
    <property type="protein sequence ID" value="URE19364.1"/>
    <property type="molecule type" value="Genomic_DNA"/>
</dbReference>
<keyword evidence="4" id="KW-0325">Glycoprotein</keyword>
<gene>
    <name evidence="7" type="ORF">MUK42_13142</name>
</gene>
<dbReference type="InterPro" id="IPR008972">
    <property type="entry name" value="Cupredoxin"/>
</dbReference>
<name>A0A9E7GPI8_9LILI</name>
<dbReference type="GO" id="GO:0009055">
    <property type="term" value="F:electron transfer activity"/>
    <property type="evidence" value="ECO:0007669"/>
    <property type="project" value="InterPro"/>
</dbReference>
<evidence type="ECO:0000259" key="6">
    <source>
        <dbReference type="PROSITE" id="PS51485"/>
    </source>
</evidence>
<dbReference type="SUPFAM" id="SSF49503">
    <property type="entry name" value="Cupredoxins"/>
    <property type="match status" value="1"/>
</dbReference>